<dbReference type="AlphaFoldDB" id="A0A7W4Z7V6"/>
<comment type="caution">
    <text evidence="1">The sequence shown here is derived from an EMBL/GenBank/DDBJ whole genome shotgun (WGS) entry which is preliminary data.</text>
</comment>
<gene>
    <name evidence="1" type="ORF">FHS09_000735</name>
</gene>
<dbReference type="RefSeq" id="WP_183456790.1">
    <property type="nucleotide sequence ID" value="NZ_JACHWZ010000003.1"/>
</dbReference>
<dbReference type="Pfam" id="PF11185">
    <property type="entry name" value="DUF2971"/>
    <property type="match status" value="1"/>
</dbReference>
<evidence type="ECO:0008006" key="3">
    <source>
        <dbReference type="Google" id="ProtNLM"/>
    </source>
</evidence>
<organism evidence="1 2">
    <name type="scientific">Microbulbifer rhizosphaerae</name>
    <dbReference type="NCBI Taxonomy" id="1562603"/>
    <lineage>
        <taxon>Bacteria</taxon>
        <taxon>Pseudomonadati</taxon>
        <taxon>Pseudomonadota</taxon>
        <taxon>Gammaproteobacteria</taxon>
        <taxon>Cellvibrionales</taxon>
        <taxon>Microbulbiferaceae</taxon>
        <taxon>Microbulbifer</taxon>
    </lineage>
</organism>
<proteinExistence type="predicted"/>
<dbReference type="Proteomes" id="UP000535937">
    <property type="component" value="Unassembled WGS sequence"/>
</dbReference>
<name>A0A7W4Z7V6_9GAMM</name>
<evidence type="ECO:0000313" key="1">
    <source>
        <dbReference type="EMBL" id="MBB3059922.1"/>
    </source>
</evidence>
<accession>A0A7W4Z7V6</accession>
<protein>
    <recommendedName>
        <fullName evidence="3">DUF2971 domain-containing protein</fullName>
    </recommendedName>
</protein>
<dbReference type="InterPro" id="IPR021352">
    <property type="entry name" value="DUF2971"/>
</dbReference>
<dbReference type="EMBL" id="JACHWZ010000003">
    <property type="protein sequence ID" value="MBB3059922.1"/>
    <property type="molecule type" value="Genomic_DNA"/>
</dbReference>
<evidence type="ECO:0000313" key="2">
    <source>
        <dbReference type="Proteomes" id="UP000535937"/>
    </source>
</evidence>
<sequence>MLYKYRSFNDYKFEQVFEEGLLYFAKPAEFNDPFESKPKITGIETLEQRKVYARDYIARQYPGIGFKKRKELEKQIVISMADERSVRERLHDTFNNYGILCLSKKWDKILMWSHYSMKHSGICIGFDFNCELDDDYGSLHEVRYKSEYPEVHPGIFGSDDEKDLNELFEVTMQRKSNVWSYEEEVRFIKLRYEGGSGTYPFKKEKIKEIILGACISKENEEKILRLKQSYAPNAQIFRATLSQSSYCLERVLVSDG</sequence>
<reference evidence="1 2" key="1">
    <citation type="submission" date="2020-08" db="EMBL/GenBank/DDBJ databases">
        <title>Genomic Encyclopedia of Type Strains, Phase III (KMG-III): the genomes of soil and plant-associated and newly described type strains.</title>
        <authorList>
            <person name="Whitman W."/>
        </authorList>
    </citation>
    <scope>NUCLEOTIDE SEQUENCE [LARGE SCALE GENOMIC DNA]</scope>
    <source>
        <strain evidence="1 2">CECT 8799</strain>
    </source>
</reference>
<keyword evidence="2" id="KW-1185">Reference proteome</keyword>